<comment type="function">
    <text evidence="8">Required for formation of the rod structure of the flagellar apparatus. Together with FliI and FliH, may constitute the export apparatus of flagellin.</text>
</comment>
<dbReference type="Gene3D" id="1.10.8.540">
    <property type="entry name" value="FHIPEP family, domain 3"/>
    <property type="match status" value="1"/>
</dbReference>
<keyword evidence="8" id="KW-0813">Transport</keyword>
<evidence type="ECO:0000256" key="2">
    <source>
        <dbReference type="ARBA" id="ARBA00008835"/>
    </source>
</evidence>
<dbReference type="EMBL" id="VISQ01000001">
    <property type="protein sequence ID" value="TVZ71366.1"/>
    <property type="molecule type" value="Genomic_DNA"/>
</dbReference>
<keyword evidence="6 8" id="KW-1133">Transmembrane helix</keyword>
<dbReference type="Pfam" id="PF00771">
    <property type="entry name" value="FHIPEP"/>
    <property type="match status" value="1"/>
</dbReference>
<feature type="transmembrane region" description="Helical" evidence="8">
    <location>
        <begin position="53"/>
        <end position="72"/>
    </location>
</feature>
<dbReference type="PROSITE" id="PS00994">
    <property type="entry name" value="FHIPEP"/>
    <property type="match status" value="1"/>
</dbReference>
<feature type="transmembrane region" description="Helical" evidence="8">
    <location>
        <begin position="318"/>
        <end position="335"/>
    </location>
</feature>
<feature type="transmembrane region" description="Helical" evidence="8">
    <location>
        <begin position="124"/>
        <end position="147"/>
    </location>
</feature>
<feature type="transmembrane region" description="Helical" evidence="8">
    <location>
        <begin position="217"/>
        <end position="238"/>
    </location>
</feature>
<dbReference type="PIRSF" id="PIRSF005419">
    <property type="entry name" value="FlhA"/>
    <property type="match status" value="1"/>
</dbReference>
<keyword evidence="9" id="KW-0966">Cell projection</keyword>
<dbReference type="NCBIfam" id="TIGR01398">
    <property type="entry name" value="FlhA"/>
    <property type="match status" value="1"/>
</dbReference>
<feature type="transmembrane region" description="Helical" evidence="8">
    <location>
        <begin position="84"/>
        <end position="104"/>
    </location>
</feature>
<evidence type="ECO:0000256" key="1">
    <source>
        <dbReference type="ARBA" id="ARBA00004651"/>
    </source>
</evidence>
<dbReference type="InterPro" id="IPR042196">
    <property type="entry name" value="FHIPEP_4"/>
</dbReference>
<keyword evidence="3 8" id="KW-1003">Cell membrane</keyword>
<comment type="subcellular location">
    <subcellularLocation>
        <location evidence="1 8">Cell membrane</location>
        <topology evidence="1 8">Multi-pass membrane protein</topology>
    </subcellularLocation>
</comment>
<gene>
    <name evidence="8" type="primary">flhA</name>
    <name evidence="9" type="ORF">FHU10_3993</name>
</gene>
<dbReference type="GO" id="GO:0044780">
    <property type="term" value="P:bacterial-type flagellum assembly"/>
    <property type="evidence" value="ECO:0007669"/>
    <property type="project" value="InterPro"/>
</dbReference>
<dbReference type="Gene3D" id="3.40.30.60">
    <property type="entry name" value="FHIPEP family, domain 1"/>
    <property type="match status" value="1"/>
</dbReference>
<keyword evidence="5 8" id="KW-0653">Protein transport</keyword>
<evidence type="ECO:0000256" key="6">
    <source>
        <dbReference type="ARBA" id="ARBA00022989"/>
    </source>
</evidence>
<dbReference type="PANTHER" id="PTHR30161:SF1">
    <property type="entry name" value="FLAGELLAR BIOSYNTHESIS PROTEIN FLHA-RELATED"/>
    <property type="match status" value="1"/>
</dbReference>
<dbReference type="InterPro" id="IPR001712">
    <property type="entry name" value="T3SS_FHIPEP"/>
</dbReference>
<comment type="similarity">
    <text evidence="2 8">Belongs to the FHIPEP (flagella/HR/invasion proteins export pore) family.</text>
</comment>
<dbReference type="PANTHER" id="PTHR30161">
    <property type="entry name" value="FLAGELLAR EXPORT PROTEIN, MEMBRANE FLHA SUBUNIT-RELATED"/>
    <property type="match status" value="1"/>
</dbReference>
<comment type="caution">
    <text evidence="9">The sequence shown here is derived from an EMBL/GenBank/DDBJ whole genome shotgun (WGS) entry which is preliminary data.</text>
</comment>
<keyword evidence="8" id="KW-1005">Bacterial flagellum biogenesis</keyword>
<feature type="transmembrane region" description="Helical" evidence="8">
    <location>
        <begin position="26"/>
        <end position="47"/>
    </location>
</feature>
<dbReference type="Gene3D" id="3.40.50.12790">
    <property type="entry name" value="FHIPEP family, domain 4"/>
    <property type="match status" value="1"/>
</dbReference>
<dbReference type="InterPro" id="IPR042193">
    <property type="entry name" value="FHIPEP_3"/>
</dbReference>
<keyword evidence="7 8" id="KW-0472">Membrane</keyword>
<keyword evidence="9" id="KW-0282">Flagellum</keyword>
<keyword evidence="9" id="KW-0969">Cilium</keyword>
<organism evidence="9">
    <name type="scientific">Serratia fonticola</name>
    <dbReference type="NCBI Taxonomy" id="47917"/>
    <lineage>
        <taxon>Bacteria</taxon>
        <taxon>Pseudomonadati</taxon>
        <taxon>Pseudomonadota</taxon>
        <taxon>Gammaproteobacteria</taxon>
        <taxon>Enterobacterales</taxon>
        <taxon>Yersiniaceae</taxon>
        <taxon>Serratia</taxon>
    </lineage>
</organism>
<dbReference type="GO" id="GO:0005886">
    <property type="term" value="C:plasma membrane"/>
    <property type="evidence" value="ECO:0007669"/>
    <property type="project" value="UniProtKB-SubCell"/>
</dbReference>
<sequence length="699" mass="75851">MLEKVTQMANLASLLRLPGNFKDTQWQVLAGPVLIIMILSMMVLPLPAFILDLLFTFNIALSIMVLLVAMFTQRTLEFAAFPTILLFSTLLRLSLNVASTRIILLEGHTGSAAAGRVVEAFGHFLVGGNFAIGIVVFIILVLINFMVITKGAGRIAEVGARFVLDGMPGKQMAIDADLNAGLIGEDEAKKRRAEVTQEADFYGSMDGASKFVRGDAVAGLMIMVLNVVGGLLVGMIQHGMQLGTAAETYTLLTIGDGLVAQIPALVISTAAGVIVTRVATDQDVGEQMVGQLFNNPRVMVLSAGVLGLLGLVPGMPNLVFLLFTAALLGLAWWLRGREQQPAKAKEQPITQENPQVVEASWSDVQLEDPLGMEVGYRLIPMVDFQQNGELLGRIRGIRKKFAQDMGYLPPVVHIRDNLELSPASYRILMKGVEIGSGEAHPGRWLAINPGNAVGELSGDKTVDPAFGLEAVWIDSALREQAQIQGFTVVEASTVVATHLNHLIGQFASELFGRQETQQLLDRVSQEMPKLTEDFVPGVVTLTTLHKVLQNLLAERVSIRDMRTIIETLAEHAPTQSDPYELTTVVRVALGRAITQQWFPGNGEIQVIGLDTPLERLLLQALQGGGGLEPGLADRLLEQAKQALQRQEMLSAPPVLLVNHALRALLARFLRRTLPQLVVLSNLEINDERQIRMTSTIGAA</sequence>
<dbReference type="InterPro" id="IPR042194">
    <property type="entry name" value="FHIPEP_1"/>
</dbReference>
<feature type="transmembrane region" description="Helical" evidence="8">
    <location>
        <begin position="258"/>
        <end position="280"/>
    </location>
</feature>
<reference evidence="9" key="2">
    <citation type="submission" date="2019-08" db="EMBL/GenBank/DDBJ databases">
        <title>Investigation of anaerobic lignin degradation for improved lignocellulosic biofuels.</title>
        <authorList>
            <person name="Deangelis K.PhD."/>
        </authorList>
    </citation>
    <scope>NUCLEOTIDE SEQUENCE [LARGE SCALE GENOMIC DNA]</scope>
    <source>
        <strain evidence="9">128R</strain>
    </source>
</reference>
<dbReference type="AlphaFoldDB" id="A0A542D1C3"/>
<proteinExistence type="inferred from homology"/>
<evidence type="ECO:0000256" key="4">
    <source>
        <dbReference type="ARBA" id="ARBA00022692"/>
    </source>
</evidence>
<dbReference type="GO" id="GO:0009306">
    <property type="term" value="P:protein secretion"/>
    <property type="evidence" value="ECO:0007669"/>
    <property type="project" value="InterPro"/>
</dbReference>
<evidence type="ECO:0000256" key="5">
    <source>
        <dbReference type="ARBA" id="ARBA00022927"/>
    </source>
</evidence>
<evidence type="ECO:0000313" key="9">
    <source>
        <dbReference type="EMBL" id="TVZ71366.1"/>
    </source>
</evidence>
<accession>A0A542D1C3</accession>
<dbReference type="PRINTS" id="PR00949">
    <property type="entry name" value="TYPE3IMAPROT"/>
</dbReference>
<name>A0A542D1C3_SERFO</name>
<reference evidence="9" key="1">
    <citation type="submission" date="2019-06" db="EMBL/GenBank/DDBJ databases">
        <authorList>
            <person name="Deangelis K."/>
            <person name="Huntemann M."/>
            <person name="Clum A."/>
            <person name="Pillay M."/>
            <person name="Palaniappan K."/>
            <person name="Varghese N."/>
            <person name="Mikhailova N."/>
            <person name="Stamatis D."/>
            <person name="Reddy T."/>
            <person name="Daum C."/>
            <person name="Shapiro N."/>
            <person name="Ivanova N."/>
            <person name="Kyrpides N."/>
            <person name="Woyke T."/>
        </authorList>
    </citation>
    <scope>NUCLEOTIDE SEQUENCE [LARGE SCALE GENOMIC DNA]</scope>
    <source>
        <strain evidence="9">128R</strain>
    </source>
</reference>
<evidence type="ECO:0000256" key="7">
    <source>
        <dbReference type="ARBA" id="ARBA00023136"/>
    </source>
</evidence>
<dbReference type="InterPro" id="IPR006301">
    <property type="entry name" value="FlhA"/>
</dbReference>
<protein>
    <recommendedName>
        <fullName evidence="8">Flagellar biosynthesis protein FlhA</fullName>
    </recommendedName>
</protein>
<evidence type="ECO:0000256" key="8">
    <source>
        <dbReference type="RuleBase" id="RU364093"/>
    </source>
</evidence>
<keyword evidence="8" id="KW-1006">Bacterial flagellum protein export</keyword>
<dbReference type="InterPro" id="IPR025505">
    <property type="entry name" value="FHIPEP_CS"/>
</dbReference>
<keyword evidence="4 8" id="KW-0812">Transmembrane</keyword>
<evidence type="ECO:0000256" key="3">
    <source>
        <dbReference type="ARBA" id="ARBA00022475"/>
    </source>
</evidence>